<comment type="cofactor">
    <cofactor evidence="3">
        <name>Mg(2+)</name>
        <dbReference type="ChEBI" id="CHEBI:18420"/>
    </cofactor>
</comment>
<proteinExistence type="inferred from homology"/>
<keyword evidence="8" id="KW-0378">Hydrolase</keyword>
<evidence type="ECO:0000313" key="12">
    <source>
        <dbReference type="EMBL" id="MFD3293082.1"/>
    </source>
</evidence>
<accession>A0ABW6D766</accession>
<dbReference type="RefSeq" id="WP_377978371.1">
    <property type="nucleotide sequence ID" value="NZ_JBBKXY010000001.1"/>
</dbReference>
<dbReference type="EC" id="3.1.4.1" evidence="5"/>
<evidence type="ECO:0000256" key="5">
    <source>
        <dbReference type="ARBA" id="ARBA00012029"/>
    </source>
</evidence>
<dbReference type="Pfam" id="PF21315">
    <property type="entry name" value="FAN1_HTH"/>
    <property type="match status" value="1"/>
</dbReference>
<evidence type="ECO:0000256" key="10">
    <source>
        <dbReference type="ARBA" id="ARBA00023211"/>
    </source>
</evidence>
<comment type="cofactor">
    <cofactor evidence="2">
        <name>Mn(2+)</name>
        <dbReference type="ChEBI" id="CHEBI:29035"/>
    </cofactor>
</comment>
<keyword evidence="9" id="KW-0460">Magnesium</keyword>
<evidence type="ECO:0000259" key="11">
    <source>
        <dbReference type="SMART" id="SM00990"/>
    </source>
</evidence>
<dbReference type="Proteomes" id="UP001598112">
    <property type="component" value="Unassembled WGS sequence"/>
</dbReference>
<comment type="similarity">
    <text evidence="4">Belongs to the FAN1 family.</text>
</comment>
<evidence type="ECO:0000256" key="8">
    <source>
        <dbReference type="ARBA" id="ARBA00022801"/>
    </source>
</evidence>
<evidence type="ECO:0000256" key="4">
    <source>
        <dbReference type="ARBA" id="ARBA00005533"/>
    </source>
</evidence>
<evidence type="ECO:0000256" key="9">
    <source>
        <dbReference type="ARBA" id="ARBA00022842"/>
    </source>
</evidence>
<dbReference type="InterPro" id="IPR014883">
    <property type="entry name" value="VRR_NUC"/>
</dbReference>
<comment type="catalytic activity">
    <reaction evidence="1">
        <text>Hydrolytically removes 5'-nucleotides successively from the 3'-hydroxy termini of 3'-hydroxy-terminated oligonucleotides.</text>
        <dbReference type="EC" id="3.1.4.1"/>
    </reaction>
</comment>
<dbReference type="PANTHER" id="PTHR15749:SF4">
    <property type="entry name" value="FANCONI-ASSOCIATED NUCLEASE 1"/>
    <property type="match status" value="1"/>
</dbReference>
<dbReference type="SMART" id="SM00990">
    <property type="entry name" value="VRR_NUC"/>
    <property type="match status" value="1"/>
</dbReference>
<evidence type="ECO:0000256" key="7">
    <source>
        <dbReference type="ARBA" id="ARBA00022723"/>
    </source>
</evidence>
<evidence type="ECO:0000256" key="2">
    <source>
        <dbReference type="ARBA" id="ARBA00001936"/>
    </source>
</evidence>
<evidence type="ECO:0000256" key="1">
    <source>
        <dbReference type="ARBA" id="ARBA00000983"/>
    </source>
</evidence>
<gene>
    <name evidence="12" type="ORF">SKC35_05235</name>
</gene>
<dbReference type="InterPro" id="IPR011856">
    <property type="entry name" value="tRNA_endonuc-like_dom_sf"/>
</dbReference>
<dbReference type="InterPro" id="IPR033315">
    <property type="entry name" value="Fan1-like"/>
</dbReference>
<name>A0ABW6D766_9BACT</name>
<sequence length="545" mass="62477">MTNDRKIEVELSATYYWDHFSYILRYIDRHYLPLLQEKEIAFFKDFSELTFAAQCLYLRLASRRSACFRMEKLNYPEIGDLATPLHVLRRSGFLVDISEGVESIFTKQECVSLAKKQGVKIPSSASKEEAAALVSSADLIAAFSSGVVAPARVEVFAFIQFLFFGTRSRDLTDFVVRDLGHRAFVKVQEEDLKPYFQTREEAEQKWAISMWREWFYTTTVNADEVLASWRVHMLPLASSLLEPSIRAFEKTCYALGRLLEREKAYLEALEVYEVSLTGASLERRVRVLQKMGELDEAIAWARVGLEVCVSPTEIHFFEDFLAKQASKKSIKQVTASLKQAELIEISPEYIGQVEAGVVAHFQAEGYYAAFTENQIWRNFLGLFAWDLIFADRKEGFHHPFQWAPSHYGKESFAGELPLHLLQDRVGLLALLRSRAEANQGAMNPLVDWYSLDFDLMERFLQVMPPDGLAAISQYLWEHLGTHVKGFPDLFIQKGDEFAFVEVKSPNDHLSAIQHFWHDFMRRNGVGVRLVRLKYISPEGGSPEVK</sequence>
<evidence type="ECO:0000313" key="13">
    <source>
        <dbReference type="Proteomes" id="UP001598112"/>
    </source>
</evidence>
<evidence type="ECO:0000256" key="3">
    <source>
        <dbReference type="ARBA" id="ARBA00001946"/>
    </source>
</evidence>
<dbReference type="PANTHER" id="PTHR15749">
    <property type="entry name" value="FANCONI-ASSOCIATED NUCLEASE 1"/>
    <property type="match status" value="1"/>
</dbReference>
<keyword evidence="6" id="KW-0540">Nuclease</keyword>
<organism evidence="12 13">
    <name type="scientific">Aquirufa originis</name>
    <dbReference type="NCBI Taxonomy" id="3096514"/>
    <lineage>
        <taxon>Bacteria</taxon>
        <taxon>Pseudomonadati</taxon>
        <taxon>Bacteroidota</taxon>
        <taxon>Cytophagia</taxon>
        <taxon>Cytophagales</taxon>
        <taxon>Flectobacillaceae</taxon>
        <taxon>Aquirufa</taxon>
    </lineage>
</organism>
<dbReference type="InterPro" id="IPR049125">
    <property type="entry name" value="FAN1-like_WH"/>
</dbReference>
<keyword evidence="7" id="KW-0479">Metal-binding</keyword>
<feature type="domain" description="VRR-NUC" evidence="11">
    <location>
        <begin position="423"/>
        <end position="534"/>
    </location>
</feature>
<keyword evidence="13" id="KW-1185">Reference proteome</keyword>
<dbReference type="EMBL" id="JBBKXY010000001">
    <property type="protein sequence ID" value="MFD3293082.1"/>
    <property type="molecule type" value="Genomic_DNA"/>
</dbReference>
<comment type="caution">
    <text evidence="12">The sequence shown here is derived from an EMBL/GenBank/DDBJ whole genome shotgun (WGS) entry which is preliminary data.</text>
</comment>
<dbReference type="Gene3D" id="3.40.1350.10">
    <property type="match status" value="1"/>
</dbReference>
<reference evidence="12 13" key="1">
    <citation type="submission" date="2024-03" db="EMBL/GenBank/DDBJ databases">
        <title>Aquirufa genome sequencing.</title>
        <authorList>
            <person name="Pitt A."/>
            <person name="Hahn M.W."/>
        </authorList>
    </citation>
    <scope>NUCLEOTIDE SEQUENCE [LARGE SCALE GENOMIC DNA]</scope>
    <source>
        <strain evidence="12 13">KTFRIE-69F</strain>
    </source>
</reference>
<keyword evidence="10" id="KW-0464">Manganese</keyword>
<evidence type="ECO:0000256" key="6">
    <source>
        <dbReference type="ARBA" id="ARBA00022722"/>
    </source>
</evidence>
<dbReference type="Pfam" id="PF08774">
    <property type="entry name" value="VRR_NUC"/>
    <property type="match status" value="1"/>
</dbReference>
<protein>
    <recommendedName>
        <fullName evidence="5">phosphodiesterase I</fullName>
        <ecNumber evidence="5">3.1.4.1</ecNumber>
    </recommendedName>
</protein>